<dbReference type="Proteomes" id="UP000184423">
    <property type="component" value="Unassembled WGS sequence"/>
</dbReference>
<dbReference type="Gene3D" id="3.20.20.70">
    <property type="entry name" value="Aldolase class I"/>
    <property type="match status" value="1"/>
</dbReference>
<evidence type="ECO:0000256" key="6">
    <source>
        <dbReference type="ARBA" id="ARBA00023014"/>
    </source>
</evidence>
<evidence type="ECO:0000313" key="10">
    <source>
        <dbReference type="EMBL" id="SHF30321.1"/>
    </source>
</evidence>
<organism evidence="10 11">
    <name type="scientific">Caloramator proteoclasticus DSM 10124</name>
    <dbReference type="NCBI Taxonomy" id="1121262"/>
    <lineage>
        <taxon>Bacteria</taxon>
        <taxon>Bacillati</taxon>
        <taxon>Bacillota</taxon>
        <taxon>Clostridia</taxon>
        <taxon>Eubacteriales</taxon>
        <taxon>Clostridiaceae</taxon>
        <taxon>Caloramator</taxon>
    </lineage>
</organism>
<evidence type="ECO:0000259" key="8">
    <source>
        <dbReference type="SMART" id="SM00729"/>
    </source>
</evidence>
<evidence type="ECO:0000259" key="9">
    <source>
        <dbReference type="SMART" id="SM00876"/>
    </source>
</evidence>
<dbReference type="InterPro" id="IPR024007">
    <property type="entry name" value="FeFe-hyd_mat_HydG"/>
</dbReference>
<name>A0A1M5AJ63_9CLOT</name>
<dbReference type="Pfam" id="PF04055">
    <property type="entry name" value="Radical_SAM"/>
    <property type="match status" value="1"/>
</dbReference>
<evidence type="ECO:0000256" key="4">
    <source>
        <dbReference type="ARBA" id="ARBA00022723"/>
    </source>
</evidence>
<dbReference type="InterPro" id="IPR006638">
    <property type="entry name" value="Elp3/MiaA/NifB-like_rSAM"/>
</dbReference>
<keyword evidence="6" id="KW-0411">Iron-sulfur</keyword>
<dbReference type="RefSeq" id="WP_073249715.1">
    <property type="nucleotide sequence ID" value="NZ_FQVG01000053.1"/>
</dbReference>
<dbReference type="PANTHER" id="PTHR43583:SF2">
    <property type="entry name" value="THIAZOLE BIOSYNTHESIS PROTEIN"/>
    <property type="match status" value="1"/>
</dbReference>
<sequence>METIKQTFINDNEIFKILDEAKKKAEDRDYVLSILEKAKEAKGLTPYEVAVLLNIEDKVLLDKMFKMAKEIKERIYGRRIVLFAPLYVSNYCVNECEYCGYKHSNCSFKRKKLTMSELIEEVKVLESLGHKRLALEAGEDPQNCPIEYILDCIRTIYSIKFDNGSIRRINVNIAATSVENYRKLKEAEIGTYILFQETYHRETYEKMHKKGPKHNYDYHTTAMDRAMEGGIDDVGLGVLYGLYDYKYETVAMLLHAQHLEEKFGVGPHTVSVPRLKKAEGVDLDKFPYLVSDEDFKKIVAILRLSLPYTGMILSTREEPKFRDEVIALGISQISAGSCTGVGGYVEYYKGEHHDDEKPQFEVGDHRSPLEIIKSLLRGGYIPSYCTACYREGRTGDRFMRLAKTGQINNVCQPNALITLKEFLLDYGDEEARKLGEEVIKRELETIPNERAREATIKMLERIEKGERDLRF</sequence>
<dbReference type="SFLD" id="SFLDS00029">
    <property type="entry name" value="Radical_SAM"/>
    <property type="match status" value="1"/>
</dbReference>
<evidence type="ECO:0000256" key="2">
    <source>
        <dbReference type="ARBA" id="ARBA00022485"/>
    </source>
</evidence>
<evidence type="ECO:0000256" key="1">
    <source>
        <dbReference type="ARBA" id="ARBA00001966"/>
    </source>
</evidence>
<keyword evidence="2" id="KW-0004">4Fe-4S</keyword>
<feature type="domain" description="Biotin and thiamin synthesis-associated" evidence="9">
    <location>
        <begin position="271"/>
        <end position="382"/>
    </location>
</feature>
<dbReference type="InterPro" id="IPR007197">
    <property type="entry name" value="rSAM"/>
</dbReference>
<gene>
    <name evidence="10" type="ORF">SAMN02746091_02210</name>
</gene>
<dbReference type="SFLD" id="SFLDF00319">
    <property type="entry name" value="Fe_hydrogenase_maturase_(HydG"/>
    <property type="match status" value="1"/>
</dbReference>
<dbReference type="SMART" id="SM00729">
    <property type="entry name" value="Elp3"/>
    <property type="match status" value="1"/>
</dbReference>
<dbReference type="GO" id="GO:0003824">
    <property type="term" value="F:catalytic activity"/>
    <property type="evidence" value="ECO:0007669"/>
    <property type="project" value="InterPro"/>
</dbReference>
<dbReference type="SFLD" id="SFLDG01081">
    <property type="entry name" value="cleavage_of_the_Ca-Cb_bond_in"/>
    <property type="match status" value="1"/>
</dbReference>
<keyword evidence="3" id="KW-0949">S-adenosyl-L-methionine</keyword>
<reference evidence="11" key="1">
    <citation type="submission" date="2016-11" db="EMBL/GenBank/DDBJ databases">
        <authorList>
            <person name="Varghese N."/>
            <person name="Submissions S."/>
        </authorList>
    </citation>
    <scope>NUCLEOTIDE SEQUENCE [LARGE SCALE GENOMIC DNA]</scope>
    <source>
        <strain evidence="11">DSM 10124</strain>
    </source>
</reference>
<dbReference type="InterPro" id="IPR058240">
    <property type="entry name" value="rSAM_sf"/>
</dbReference>
<dbReference type="InterPro" id="IPR010722">
    <property type="entry name" value="BATS_dom"/>
</dbReference>
<dbReference type="Pfam" id="PF06968">
    <property type="entry name" value="BATS"/>
    <property type="match status" value="1"/>
</dbReference>
<evidence type="ECO:0000313" key="11">
    <source>
        <dbReference type="Proteomes" id="UP000184423"/>
    </source>
</evidence>
<keyword evidence="11" id="KW-1185">Reference proteome</keyword>
<dbReference type="EMBL" id="FQVG01000053">
    <property type="protein sequence ID" value="SHF30321.1"/>
    <property type="molecule type" value="Genomic_DNA"/>
</dbReference>
<dbReference type="SUPFAM" id="SSF102114">
    <property type="entry name" value="Radical SAM enzymes"/>
    <property type="match status" value="1"/>
</dbReference>
<keyword evidence="5" id="KW-0408">Iron</keyword>
<evidence type="ECO:0000256" key="7">
    <source>
        <dbReference type="ARBA" id="ARBA00034078"/>
    </source>
</evidence>
<evidence type="ECO:0000256" key="3">
    <source>
        <dbReference type="ARBA" id="ARBA00022691"/>
    </source>
</evidence>
<dbReference type="GO" id="GO:0042364">
    <property type="term" value="P:water-soluble vitamin biosynthetic process"/>
    <property type="evidence" value="ECO:0007669"/>
    <property type="project" value="UniProtKB-ARBA"/>
</dbReference>
<dbReference type="GO" id="GO:0051539">
    <property type="term" value="F:4 iron, 4 sulfur cluster binding"/>
    <property type="evidence" value="ECO:0007669"/>
    <property type="project" value="UniProtKB-KW"/>
</dbReference>
<dbReference type="GO" id="GO:0046872">
    <property type="term" value="F:metal ion binding"/>
    <property type="evidence" value="ECO:0007669"/>
    <property type="project" value="UniProtKB-KW"/>
</dbReference>
<comment type="cofactor">
    <cofactor evidence="7">
        <name>[2Fe-2S] cluster</name>
        <dbReference type="ChEBI" id="CHEBI:190135"/>
    </cofactor>
</comment>
<dbReference type="NCBIfam" id="TIGR03955">
    <property type="entry name" value="rSAM_HydG"/>
    <property type="match status" value="1"/>
</dbReference>
<feature type="domain" description="Elp3/MiaA/NifB-like radical SAM core" evidence="8">
    <location>
        <begin position="82"/>
        <end position="304"/>
    </location>
</feature>
<dbReference type="AlphaFoldDB" id="A0A1M5AJ63"/>
<evidence type="ECO:0000256" key="5">
    <source>
        <dbReference type="ARBA" id="ARBA00023004"/>
    </source>
</evidence>
<dbReference type="InterPro" id="IPR034428">
    <property type="entry name" value="ThiH/NoCL/HydG-like"/>
</dbReference>
<dbReference type="GO" id="GO:0044272">
    <property type="term" value="P:sulfur compound biosynthetic process"/>
    <property type="evidence" value="ECO:0007669"/>
    <property type="project" value="UniProtKB-ARBA"/>
</dbReference>
<keyword evidence="4" id="KW-0479">Metal-binding</keyword>
<dbReference type="SFLD" id="SFLDG01060">
    <property type="entry name" value="BATS_domain_containing"/>
    <property type="match status" value="1"/>
</dbReference>
<dbReference type="PANTHER" id="PTHR43583">
    <property type="entry name" value="2-IMINOACETATE SYNTHASE"/>
    <property type="match status" value="1"/>
</dbReference>
<protein>
    <submittedName>
        <fullName evidence="10">2-iminoacetate synthase</fullName>
    </submittedName>
</protein>
<proteinExistence type="predicted"/>
<dbReference type="SMART" id="SM00876">
    <property type="entry name" value="BATS"/>
    <property type="match status" value="1"/>
</dbReference>
<accession>A0A1M5AJ63</accession>
<comment type="cofactor">
    <cofactor evidence="1">
        <name>[4Fe-4S] cluster</name>
        <dbReference type="ChEBI" id="CHEBI:49883"/>
    </cofactor>
</comment>
<dbReference type="InterPro" id="IPR013785">
    <property type="entry name" value="Aldolase_TIM"/>
</dbReference>